<evidence type="ECO:0000313" key="1">
    <source>
        <dbReference type="EMBL" id="KAI4386242.1"/>
    </source>
</evidence>
<name>A0ACB9SDH7_9MYRT</name>
<gene>
    <name evidence="1" type="ORF">MLD38_004188</name>
</gene>
<organism evidence="1 2">
    <name type="scientific">Melastoma candidum</name>
    <dbReference type="NCBI Taxonomy" id="119954"/>
    <lineage>
        <taxon>Eukaryota</taxon>
        <taxon>Viridiplantae</taxon>
        <taxon>Streptophyta</taxon>
        <taxon>Embryophyta</taxon>
        <taxon>Tracheophyta</taxon>
        <taxon>Spermatophyta</taxon>
        <taxon>Magnoliopsida</taxon>
        <taxon>eudicotyledons</taxon>
        <taxon>Gunneridae</taxon>
        <taxon>Pentapetalae</taxon>
        <taxon>rosids</taxon>
        <taxon>malvids</taxon>
        <taxon>Myrtales</taxon>
        <taxon>Melastomataceae</taxon>
        <taxon>Melastomatoideae</taxon>
        <taxon>Melastomateae</taxon>
        <taxon>Melastoma</taxon>
    </lineage>
</organism>
<evidence type="ECO:0000313" key="2">
    <source>
        <dbReference type="Proteomes" id="UP001057402"/>
    </source>
</evidence>
<sequence>MRGLSNMRLMGRIIYWAESWASLWEKRKRKRKRKKERKNKVVVINRSRRMDANEATTIVLSKIKGIDPENASKIMGYLLIQDLTDKDLIRLAFGPESLLHSLILKAKTQLGLGLGLGLTPPLLPLSSPRISPRCHLDPQRNNLSPFSPSVMSPGAAPFGGPRVGSPFFGGGFVGTRGGGGGGDFGEEGDYFPFLSDGGGGKSTEEGGEVEGHLHRRSYSENDVGFGHEDAGENGGGCCRPCLYFARGFCKNGSNCNFLHGAGGCVGGGGGAGDDLEGGSCGSGGAPSPLQFVGSPSGYNHEELLRLKVAHRQRLAAAAAASSQFMPGMSPPSPQGKYLSMLLQQQHHKNDAHRITVPGMGSGDEFYKFSPYQHERSDFLAIGLADKANSASRQIYLTFPADSTFKDEDVSEYFSNYGPVQDVRIPYQQKRMFGFVTFVYPETVKLILAKGNPHFICNSRVLVKPYKEKGKVPDKRHQQQLFERGDFSPSSSFSLLDSGEPYDHHPGTRAFHNSHEMMLRRKFEEQANLQQAIEMHSRRLISLQLPDLKDDSMYHHMRSLSLSSPLSPSVHVRGQFSPTVMPYNIFSRDAHEDCWNRPAVLVSSAAEEQHGNPTDADTSDNILASEQNGDSPILERRDSQERNSFDHVLPDSLFASPTKSSADHQPDFSKLAAAAGFAVENATTEIHVAPIELTTNNAVSADAPPSH</sequence>
<keyword evidence="2" id="KW-1185">Reference proteome</keyword>
<comment type="caution">
    <text evidence="1">The sequence shown here is derived from an EMBL/GenBank/DDBJ whole genome shotgun (WGS) entry which is preliminary data.</text>
</comment>
<proteinExistence type="predicted"/>
<protein>
    <submittedName>
        <fullName evidence="1">Uncharacterized protein</fullName>
    </submittedName>
</protein>
<accession>A0ACB9SDH7</accession>
<reference evidence="2" key="1">
    <citation type="journal article" date="2023" name="Front. Plant Sci.">
        <title>Chromosomal-level genome assembly of Melastoma candidum provides insights into trichome evolution.</title>
        <authorList>
            <person name="Zhong Y."/>
            <person name="Wu W."/>
            <person name="Sun C."/>
            <person name="Zou P."/>
            <person name="Liu Y."/>
            <person name="Dai S."/>
            <person name="Zhou R."/>
        </authorList>
    </citation>
    <scope>NUCLEOTIDE SEQUENCE [LARGE SCALE GENOMIC DNA]</scope>
</reference>
<dbReference type="EMBL" id="CM042881">
    <property type="protein sequence ID" value="KAI4386242.1"/>
    <property type="molecule type" value="Genomic_DNA"/>
</dbReference>
<dbReference type="Proteomes" id="UP001057402">
    <property type="component" value="Chromosome 2"/>
</dbReference>